<protein>
    <submittedName>
        <fullName evidence="2">Uncharacterized protein</fullName>
    </submittedName>
</protein>
<feature type="compositionally biased region" description="Low complexity" evidence="1">
    <location>
        <begin position="13"/>
        <end position="22"/>
    </location>
</feature>
<evidence type="ECO:0000256" key="1">
    <source>
        <dbReference type="SAM" id="MobiDB-lite"/>
    </source>
</evidence>
<organism evidence="2 3">
    <name type="scientific">Pseudonocardia asaccharolytica DSM 44247 = NBRC 16224</name>
    <dbReference type="NCBI Taxonomy" id="1123024"/>
    <lineage>
        <taxon>Bacteria</taxon>
        <taxon>Bacillati</taxon>
        <taxon>Actinomycetota</taxon>
        <taxon>Actinomycetes</taxon>
        <taxon>Pseudonocardiales</taxon>
        <taxon>Pseudonocardiaceae</taxon>
        <taxon>Pseudonocardia</taxon>
    </lineage>
</organism>
<dbReference type="AlphaFoldDB" id="A0A511D706"/>
<feature type="compositionally biased region" description="Polar residues" evidence="1">
    <location>
        <begin position="1"/>
        <end position="12"/>
    </location>
</feature>
<dbReference type="STRING" id="1123024.GCA_000423625_04852"/>
<dbReference type="Proteomes" id="UP000321328">
    <property type="component" value="Unassembled WGS sequence"/>
</dbReference>
<dbReference type="EMBL" id="BJVI01000077">
    <property type="protein sequence ID" value="GEL20569.1"/>
    <property type="molecule type" value="Genomic_DNA"/>
</dbReference>
<feature type="region of interest" description="Disordered" evidence="1">
    <location>
        <begin position="1"/>
        <end position="34"/>
    </location>
</feature>
<gene>
    <name evidence="2" type="ORF">PA7_44060</name>
</gene>
<evidence type="ECO:0000313" key="2">
    <source>
        <dbReference type="EMBL" id="GEL20569.1"/>
    </source>
</evidence>
<accession>A0A511D706</accession>
<proteinExistence type="predicted"/>
<dbReference type="RefSeq" id="WP_028931954.1">
    <property type="nucleotide sequence ID" value="NZ_AUII01000048.1"/>
</dbReference>
<dbReference type="OrthoDB" id="1121111at2"/>
<name>A0A511D706_9PSEU</name>
<sequence>MNTLSTVRSRTTAPPAEAAPLPSRVRARGDPDGWSARRREVIDGAAGVCALCGRPGADTAFRDWNATELRAAHTRCVVGLGPPPAGPGHDAA</sequence>
<reference evidence="2 3" key="1">
    <citation type="submission" date="2019-07" db="EMBL/GenBank/DDBJ databases">
        <title>Whole genome shotgun sequence of Pseudonocardia asaccharolytica NBRC 16224.</title>
        <authorList>
            <person name="Hosoyama A."/>
            <person name="Uohara A."/>
            <person name="Ohji S."/>
            <person name="Ichikawa N."/>
        </authorList>
    </citation>
    <scope>NUCLEOTIDE SEQUENCE [LARGE SCALE GENOMIC DNA]</scope>
    <source>
        <strain evidence="2 3">NBRC 16224</strain>
    </source>
</reference>
<keyword evidence="3" id="KW-1185">Reference proteome</keyword>
<evidence type="ECO:0000313" key="3">
    <source>
        <dbReference type="Proteomes" id="UP000321328"/>
    </source>
</evidence>
<comment type="caution">
    <text evidence="2">The sequence shown here is derived from an EMBL/GenBank/DDBJ whole genome shotgun (WGS) entry which is preliminary data.</text>
</comment>